<dbReference type="AlphaFoldDB" id="A0A667YKX9"/>
<dbReference type="GO" id="GO:0005886">
    <property type="term" value="C:plasma membrane"/>
    <property type="evidence" value="ECO:0007669"/>
    <property type="project" value="TreeGrafter"/>
</dbReference>
<dbReference type="GO" id="GO:0007166">
    <property type="term" value="P:cell surface receptor signaling pathway"/>
    <property type="evidence" value="ECO:0007669"/>
    <property type="project" value="TreeGrafter"/>
</dbReference>
<accession>A0A667YKX9</accession>
<dbReference type="InterPro" id="IPR013783">
    <property type="entry name" value="Ig-like_fold"/>
</dbReference>
<evidence type="ECO:0000313" key="6">
    <source>
        <dbReference type="Proteomes" id="UP000472263"/>
    </source>
</evidence>
<dbReference type="InParanoid" id="A0A667YKX9"/>
<keyword evidence="6" id="KW-1185">Reference proteome</keyword>
<reference evidence="5" key="1">
    <citation type="submission" date="2019-06" db="EMBL/GenBank/DDBJ databases">
        <authorList>
            <consortium name="Wellcome Sanger Institute Data Sharing"/>
        </authorList>
    </citation>
    <scope>NUCLEOTIDE SEQUENCE [LARGE SCALE GENOMIC DNA]</scope>
</reference>
<evidence type="ECO:0000259" key="4">
    <source>
        <dbReference type="PROSITE" id="PS50835"/>
    </source>
</evidence>
<feature type="chain" id="PRO_5025588384" description="Ig-like domain-containing protein" evidence="3">
    <location>
        <begin position="22"/>
        <end position="116"/>
    </location>
</feature>
<keyword evidence="1 3" id="KW-0732">Signal</keyword>
<dbReference type="InterPro" id="IPR007110">
    <property type="entry name" value="Ig-like_dom"/>
</dbReference>
<organism evidence="5 6">
    <name type="scientific">Myripristis murdjan</name>
    <name type="common">pinecone soldierfish</name>
    <dbReference type="NCBI Taxonomy" id="586833"/>
    <lineage>
        <taxon>Eukaryota</taxon>
        <taxon>Metazoa</taxon>
        <taxon>Chordata</taxon>
        <taxon>Craniata</taxon>
        <taxon>Vertebrata</taxon>
        <taxon>Euteleostomi</taxon>
        <taxon>Actinopterygii</taxon>
        <taxon>Neopterygii</taxon>
        <taxon>Teleostei</taxon>
        <taxon>Neoteleostei</taxon>
        <taxon>Acanthomorphata</taxon>
        <taxon>Holocentriformes</taxon>
        <taxon>Holocentridae</taxon>
        <taxon>Myripristis</taxon>
    </lineage>
</organism>
<dbReference type="Ensembl" id="ENSMMDT00005027604.1">
    <property type="protein sequence ID" value="ENSMMDP00005027033.1"/>
    <property type="gene ID" value="ENSMMDG00005012897.1"/>
</dbReference>
<dbReference type="Proteomes" id="UP000472263">
    <property type="component" value="Chromosome 22"/>
</dbReference>
<feature type="signal peptide" evidence="3">
    <location>
        <begin position="1"/>
        <end position="21"/>
    </location>
</feature>
<dbReference type="InterPro" id="IPR050413">
    <property type="entry name" value="TCR_beta_variable"/>
</dbReference>
<dbReference type="GeneTree" id="ENSGT00940000177378"/>
<feature type="domain" description="Ig-like" evidence="4">
    <location>
        <begin position="15"/>
        <end position="116"/>
    </location>
</feature>
<dbReference type="InterPro" id="IPR013106">
    <property type="entry name" value="Ig_V-set"/>
</dbReference>
<dbReference type="PANTHER" id="PTHR23268:SF102">
    <property type="entry name" value="IMMUNOGLOBULIN V-SET DOMAIN-CONTAINING PROTEIN"/>
    <property type="match status" value="1"/>
</dbReference>
<dbReference type="Pfam" id="PF07686">
    <property type="entry name" value="V-set"/>
    <property type="match status" value="1"/>
</dbReference>
<dbReference type="PROSITE" id="PS50835">
    <property type="entry name" value="IG_LIKE"/>
    <property type="match status" value="1"/>
</dbReference>
<dbReference type="SUPFAM" id="SSF48726">
    <property type="entry name" value="Immunoglobulin"/>
    <property type="match status" value="1"/>
</dbReference>
<evidence type="ECO:0000256" key="2">
    <source>
        <dbReference type="ARBA" id="ARBA00022859"/>
    </source>
</evidence>
<dbReference type="GO" id="GO:0002376">
    <property type="term" value="P:immune system process"/>
    <property type="evidence" value="ECO:0007669"/>
    <property type="project" value="UniProtKB-KW"/>
</dbReference>
<evidence type="ECO:0000256" key="3">
    <source>
        <dbReference type="SAM" id="SignalP"/>
    </source>
</evidence>
<evidence type="ECO:0000313" key="5">
    <source>
        <dbReference type="Ensembl" id="ENSMMDP00005027033.1"/>
    </source>
</evidence>
<reference evidence="5" key="2">
    <citation type="submission" date="2025-08" db="UniProtKB">
        <authorList>
            <consortium name="Ensembl"/>
        </authorList>
    </citation>
    <scope>IDENTIFICATION</scope>
</reference>
<name>A0A667YKX9_9TELE</name>
<keyword evidence="2" id="KW-0391">Immunity</keyword>
<dbReference type="PANTHER" id="PTHR23268">
    <property type="entry name" value="T-CELL RECEPTOR BETA CHAIN"/>
    <property type="match status" value="1"/>
</dbReference>
<sequence>MLIACCLLLCVDVFPTGSSLSDQVDQNPADMYKKPGEKAQVNCSHNIPSYNTILWYRQQLPGEGMKQIVFTIPDYEPGFNEEKFPVTKPDAVSGTLTVKDLVAEDKALYFCLSAPQ</sequence>
<reference evidence="5" key="3">
    <citation type="submission" date="2025-09" db="UniProtKB">
        <authorList>
            <consortium name="Ensembl"/>
        </authorList>
    </citation>
    <scope>IDENTIFICATION</scope>
</reference>
<evidence type="ECO:0000256" key="1">
    <source>
        <dbReference type="ARBA" id="ARBA00022729"/>
    </source>
</evidence>
<dbReference type="Gene3D" id="2.60.40.10">
    <property type="entry name" value="Immunoglobulins"/>
    <property type="match status" value="1"/>
</dbReference>
<dbReference type="InterPro" id="IPR036179">
    <property type="entry name" value="Ig-like_dom_sf"/>
</dbReference>
<proteinExistence type="predicted"/>
<protein>
    <recommendedName>
        <fullName evidence="4">Ig-like domain-containing protein</fullName>
    </recommendedName>
</protein>